<protein>
    <recommendedName>
        <fullName evidence="5">Carbohydrate-binding protein</fullName>
    </recommendedName>
</protein>
<keyword evidence="2" id="KW-1133">Transmembrane helix</keyword>
<feature type="coiled-coil region" evidence="1">
    <location>
        <begin position="81"/>
        <end position="115"/>
    </location>
</feature>
<dbReference type="EMBL" id="AP018216">
    <property type="protein sequence ID" value="BAY68945.1"/>
    <property type="molecule type" value="Genomic_DNA"/>
</dbReference>
<dbReference type="AlphaFoldDB" id="A0A1Z4KIZ5"/>
<feature type="transmembrane region" description="Helical" evidence="2">
    <location>
        <begin position="122"/>
        <end position="142"/>
    </location>
</feature>
<reference evidence="3 4" key="1">
    <citation type="submission" date="2017-06" db="EMBL/GenBank/DDBJ databases">
        <title>Genome sequencing of cyanobaciteial culture collection at National Institute for Environmental Studies (NIES).</title>
        <authorList>
            <person name="Hirose Y."/>
            <person name="Shimura Y."/>
            <person name="Fujisawa T."/>
            <person name="Nakamura Y."/>
            <person name="Kawachi M."/>
        </authorList>
    </citation>
    <scope>NUCLEOTIDE SEQUENCE [LARGE SCALE GENOMIC DNA]</scope>
    <source>
        <strain evidence="3 4">NIES-23</strain>
    </source>
</reference>
<accession>A0A1Z4KIZ5</accession>
<evidence type="ECO:0000256" key="1">
    <source>
        <dbReference type="SAM" id="Coils"/>
    </source>
</evidence>
<name>A0A1Z4KIZ5_ANAVA</name>
<dbReference type="Gene3D" id="2.10.10.20">
    <property type="entry name" value="Carbohydrate-binding module superfamily 5/12"/>
    <property type="match status" value="1"/>
</dbReference>
<keyword evidence="1" id="KW-0175">Coiled coil</keyword>
<evidence type="ECO:0000313" key="3">
    <source>
        <dbReference type="EMBL" id="BAY68945.1"/>
    </source>
</evidence>
<keyword evidence="2" id="KW-0472">Membrane</keyword>
<keyword evidence="2" id="KW-0812">Transmembrane</keyword>
<evidence type="ECO:0008006" key="5">
    <source>
        <dbReference type="Google" id="ProtNLM"/>
    </source>
</evidence>
<gene>
    <name evidence="3" type="ORF">NIES23_17350</name>
</gene>
<dbReference type="SMR" id="A0A1Z4KIZ5"/>
<evidence type="ECO:0000256" key="2">
    <source>
        <dbReference type="SAM" id="Phobius"/>
    </source>
</evidence>
<organism evidence="3 4">
    <name type="scientific">Trichormus variabilis NIES-23</name>
    <dbReference type="NCBI Taxonomy" id="1973479"/>
    <lineage>
        <taxon>Bacteria</taxon>
        <taxon>Bacillati</taxon>
        <taxon>Cyanobacteriota</taxon>
        <taxon>Cyanophyceae</taxon>
        <taxon>Nostocales</taxon>
        <taxon>Nostocaceae</taxon>
        <taxon>Trichormus</taxon>
    </lineage>
</organism>
<proteinExistence type="predicted"/>
<dbReference type="Proteomes" id="UP000217507">
    <property type="component" value="Chromosome"/>
</dbReference>
<sequence length="154" mass="18310">MNLRKRNELKSLFKNKSRLSETYFVELIDSTLNKRDDRFHGIWKPGQTYQKGDVVYYNHSLWEMQSENEICAKEEQTPGISTDWKSLLKELEQKVDKLQHELETLHQEFTEYQKQMEIRLQLLARFIPILFIGLGIMFFWLLGQSTVHILAGTT</sequence>
<evidence type="ECO:0000313" key="4">
    <source>
        <dbReference type="Proteomes" id="UP000217507"/>
    </source>
</evidence>